<dbReference type="PANTHER" id="PTHR44329:SF214">
    <property type="entry name" value="PROTEIN KINASE DOMAIN-CONTAINING PROTEIN"/>
    <property type="match status" value="1"/>
</dbReference>
<dbReference type="InterPro" id="IPR011009">
    <property type="entry name" value="Kinase-like_dom_sf"/>
</dbReference>
<dbReference type="PROSITE" id="PS50011">
    <property type="entry name" value="PROTEIN_KINASE_DOM"/>
    <property type="match status" value="1"/>
</dbReference>
<dbReference type="Gene3D" id="3.30.200.20">
    <property type="entry name" value="Phosphorylase Kinase, domain 1"/>
    <property type="match status" value="1"/>
</dbReference>
<keyword evidence="3" id="KW-0808">Transferase</keyword>
<dbReference type="InterPro" id="IPR000719">
    <property type="entry name" value="Prot_kinase_dom"/>
</dbReference>
<dbReference type="Gene3D" id="1.10.510.10">
    <property type="entry name" value="Transferase(Phosphotransferase) domain 1"/>
    <property type="match status" value="1"/>
</dbReference>
<feature type="transmembrane region" description="Helical" evidence="1">
    <location>
        <begin position="179"/>
        <end position="203"/>
    </location>
</feature>
<dbReference type="AlphaFoldDB" id="A0A2P4Y0C0"/>
<evidence type="ECO:0000259" key="2">
    <source>
        <dbReference type="PROSITE" id="PS50011"/>
    </source>
</evidence>
<dbReference type="PROSITE" id="PS00108">
    <property type="entry name" value="PROTEIN_KINASE_ST"/>
    <property type="match status" value="1"/>
</dbReference>
<keyword evidence="1" id="KW-0472">Membrane</keyword>
<evidence type="ECO:0000313" key="3">
    <source>
        <dbReference type="EMBL" id="POM71262.1"/>
    </source>
</evidence>
<dbReference type="EMBL" id="NCKW01006552">
    <property type="protein sequence ID" value="POM71262.1"/>
    <property type="molecule type" value="Genomic_DNA"/>
</dbReference>
<evidence type="ECO:0000256" key="1">
    <source>
        <dbReference type="SAM" id="Phobius"/>
    </source>
</evidence>
<feature type="domain" description="Protein kinase" evidence="2">
    <location>
        <begin position="234"/>
        <end position="414"/>
    </location>
</feature>
<name>A0A2P4Y0C0_9STRA</name>
<reference evidence="3 4" key="1">
    <citation type="journal article" date="2017" name="Genome Biol. Evol.">
        <title>Phytophthora megakarya and P. palmivora, closely related causal agents of cacao black pod rot, underwent increases in genome sizes and gene numbers by different mechanisms.</title>
        <authorList>
            <person name="Ali S.S."/>
            <person name="Shao J."/>
            <person name="Lary D.J."/>
            <person name="Kronmiller B."/>
            <person name="Shen D."/>
            <person name="Strem M.D."/>
            <person name="Amoako-Attah I."/>
            <person name="Akrofi A.Y."/>
            <person name="Begoude B.A."/>
            <person name="Ten Hoopen G.M."/>
            <person name="Coulibaly K."/>
            <person name="Kebe B.I."/>
            <person name="Melnick R.L."/>
            <person name="Guiltinan M.J."/>
            <person name="Tyler B.M."/>
            <person name="Meinhardt L.W."/>
            <person name="Bailey B.A."/>
        </authorList>
    </citation>
    <scope>NUCLEOTIDE SEQUENCE [LARGE SCALE GENOMIC DNA]</scope>
    <source>
        <strain evidence="4">sbr112.9</strain>
    </source>
</reference>
<protein>
    <submittedName>
        <fullName evidence="3">TKL protein kinase</fullName>
    </submittedName>
</protein>
<dbReference type="Proteomes" id="UP000237271">
    <property type="component" value="Unassembled WGS sequence"/>
</dbReference>
<evidence type="ECO:0000313" key="4">
    <source>
        <dbReference type="Proteomes" id="UP000237271"/>
    </source>
</evidence>
<sequence length="414" mass="45059">MPESDSGTHRFWSIYEDTSFASGGSNCTAKFDESNILVGYVNESCHDGRVAGLDELFDGESYMAYDYYNNNDCTDYENSAAYLASGDCEALYDGYSSFRSATISVSNGTLVWKRNMGNTSSGHNCLGSTGLGYYEFDVPIEDISEATCYNVADMVGGFIFYNTSVTPSSSTGSGISGGAIAGIAVGIITVIVGIIALVCAWTGGVTADSEPSTLGAGLWNDSVIIATRVPRDQVVVGSLISRGGFGEVYRGKYNKEDVAVKMLFPEMRSDLKKVNDLLGEVKLMAELMKGGDLRSLLKEFEAKNYPQGIDYDKIRIVYEIAQALTYLHSLSPIVIHRDLKSKNILLTEDLEAKVTDFGASRERQEQTMTAGVGTMLWMAPEVMMAEHYDEKADIFSFGVLLSELDLQSLPYSHA</sequence>
<keyword evidence="4" id="KW-1185">Reference proteome</keyword>
<keyword evidence="3" id="KW-0418">Kinase</keyword>
<comment type="caution">
    <text evidence="3">The sequence shown here is derived from an EMBL/GenBank/DDBJ whole genome shotgun (WGS) entry which is preliminary data.</text>
</comment>
<dbReference type="GO" id="GO:0005524">
    <property type="term" value="F:ATP binding"/>
    <property type="evidence" value="ECO:0007669"/>
    <property type="project" value="InterPro"/>
</dbReference>
<dbReference type="SUPFAM" id="SSF56112">
    <property type="entry name" value="Protein kinase-like (PK-like)"/>
    <property type="match status" value="1"/>
</dbReference>
<dbReference type="SMART" id="SM00220">
    <property type="entry name" value="S_TKc"/>
    <property type="match status" value="1"/>
</dbReference>
<dbReference type="OrthoDB" id="4062651at2759"/>
<feature type="non-terminal residue" evidence="3">
    <location>
        <position position="414"/>
    </location>
</feature>
<dbReference type="InterPro" id="IPR051681">
    <property type="entry name" value="Ser/Thr_Kinases-Pseudokinases"/>
</dbReference>
<dbReference type="GO" id="GO:0004674">
    <property type="term" value="F:protein serine/threonine kinase activity"/>
    <property type="evidence" value="ECO:0007669"/>
    <property type="project" value="TreeGrafter"/>
</dbReference>
<dbReference type="InterPro" id="IPR008271">
    <property type="entry name" value="Ser/Thr_kinase_AS"/>
</dbReference>
<keyword evidence="1" id="KW-0812">Transmembrane</keyword>
<dbReference type="Pfam" id="PF00069">
    <property type="entry name" value="Pkinase"/>
    <property type="match status" value="1"/>
</dbReference>
<organism evidence="3 4">
    <name type="scientific">Phytophthora palmivora</name>
    <dbReference type="NCBI Taxonomy" id="4796"/>
    <lineage>
        <taxon>Eukaryota</taxon>
        <taxon>Sar</taxon>
        <taxon>Stramenopiles</taxon>
        <taxon>Oomycota</taxon>
        <taxon>Peronosporomycetes</taxon>
        <taxon>Peronosporales</taxon>
        <taxon>Peronosporaceae</taxon>
        <taxon>Phytophthora</taxon>
    </lineage>
</organism>
<accession>A0A2P4Y0C0</accession>
<dbReference type="PANTHER" id="PTHR44329">
    <property type="entry name" value="SERINE/THREONINE-PROTEIN KINASE TNNI3K-RELATED"/>
    <property type="match status" value="1"/>
</dbReference>
<gene>
    <name evidence="3" type="ORF">PHPALM_12187</name>
</gene>
<keyword evidence="1" id="KW-1133">Transmembrane helix</keyword>
<proteinExistence type="predicted"/>